<evidence type="ECO:0000313" key="1">
    <source>
        <dbReference type="EMBL" id="MQY47567.1"/>
    </source>
</evidence>
<dbReference type="EMBL" id="WIXI01000045">
    <property type="protein sequence ID" value="MQY47567.1"/>
    <property type="molecule type" value="Genomic_DNA"/>
</dbReference>
<protein>
    <submittedName>
        <fullName evidence="1">Uncharacterized protein</fullName>
    </submittedName>
</protein>
<reference evidence="1 2" key="1">
    <citation type="submission" date="2019-11" db="EMBL/GenBank/DDBJ databases">
        <title>Genome analysis of Rhizobacterium cereale a novel genus and species isolated from maize roots in North Spain.</title>
        <authorList>
            <person name="Menendez E."/>
            <person name="Flores-Felix J.D."/>
            <person name="Ramirez-Bahena M.-H."/>
            <person name="Igual J.M."/>
            <person name="Garcia-Fraile P."/>
            <person name="Peix A."/>
            <person name="Velazquez E."/>
        </authorList>
    </citation>
    <scope>NUCLEOTIDE SEQUENCE [LARGE SCALE GENOMIC DNA]</scope>
    <source>
        <strain evidence="1 2">RZME27</strain>
    </source>
</reference>
<organism evidence="1 2">
    <name type="scientific">Endobacterium cereale</name>
    <dbReference type="NCBI Taxonomy" id="2663029"/>
    <lineage>
        <taxon>Bacteria</taxon>
        <taxon>Pseudomonadati</taxon>
        <taxon>Pseudomonadota</taxon>
        <taxon>Alphaproteobacteria</taxon>
        <taxon>Hyphomicrobiales</taxon>
        <taxon>Rhizobiaceae</taxon>
        <taxon>Endobacterium</taxon>
    </lineage>
</organism>
<evidence type="ECO:0000313" key="2">
    <source>
        <dbReference type="Proteomes" id="UP000435138"/>
    </source>
</evidence>
<dbReference type="RefSeq" id="WP_153355042.1">
    <property type="nucleotide sequence ID" value="NZ_JAYKOO010000007.1"/>
</dbReference>
<dbReference type="SUPFAM" id="SSF63825">
    <property type="entry name" value="YWTD domain"/>
    <property type="match status" value="1"/>
</dbReference>
<dbReference type="AlphaFoldDB" id="A0A6A8ACC6"/>
<sequence length="313" mass="34743">MSRIRFRSGYAKYSDLAMFLAYVGESDPFDSPTKIIVLDDARSEAEWGLEDFNDVFVDVCSFRSEAMDRPAFVCISEEGKVWFHLENRVIEDIPDAGLSKPTSLKLGYVGGIRQLGGELYAYGYAGQIYRRTAPATWEHFDQGIVGAPGDDYDITGMCLSGGMFYAVTRMGGEGRIYSRASYNGDMWMTAFNPSGEWLNAIEADQDGTVWVCGRNGALLRGNATTGFTQAGDLECDEEFLSVALFRGQVWLSSATSLYNSSEGRLSKVDTGLLPGIRGAHRLQVVDDVLWSFGYDEVLRYNGDRWMRFACPCA</sequence>
<proteinExistence type="predicted"/>
<gene>
    <name evidence="1" type="ORF">GAO09_16150</name>
</gene>
<dbReference type="Proteomes" id="UP000435138">
    <property type="component" value="Unassembled WGS sequence"/>
</dbReference>
<accession>A0A6A8ACC6</accession>
<name>A0A6A8ACC6_9HYPH</name>
<comment type="caution">
    <text evidence="1">The sequence shown here is derived from an EMBL/GenBank/DDBJ whole genome shotgun (WGS) entry which is preliminary data.</text>
</comment>
<keyword evidence="2" id="KW-1185">Reference proteome</keyword>